<dbReference type="Proteomes" id="UP000327468">
    <property type="component" value="Chromosome 7"/>
</dbReference>
<gene>
    <name evidence="1" type="ORF">PHYPO_G00219130</name>
</gene>
<proteinExistence type="predicted"/>
<reference evidence="1 2" key="1">
    <citation type="submission" date="2019-06" db="EMBL/GenBank/DDBJ databases">
        <title>A chromosome-scale genome assembly of the striped catfish, Pangasianodon hypophthalmus.</title>
        <authorList>
            <person name="Wen M."/>
            <person name="Zahm M."/>
            <person name="Roques C."/>
            <person name="Cabau C."/>
            <person name="Klopp C."/>
            <person name="Donnadieu C."/>
            <person name="Jouanno E."/>
            <person name="Avarre J.-C."/>
            <person name="Campet M."/>
            <person name="Ha T.T.T."/>
            <person name="Dugue R."/>
            <person name="Lampietro C."/>
            <person name="Louis A."/>
            <person name="Herpin A."/>
            <person name="Echchiki A."/>
            <person name="Berthelot C."/>
            <person name="Parey E."/>
            <person name="Roest-Crollius H."/>
            <person name="Braasch I."/>
            <person name="Postlethwait J."/>
            <person name="Bobe J."/>
            <person name="Montfort J."/>
            <person name="Bouchez O."/>
            <person name="Begum T."/>
            <person name="Schartl M."/>
            <person name="Guiguen Y."/>
        </authorList>
    </citation>
    <scope>NUCLEOTIDE SEQUENCE [LARGE SCALE GENOMIC DNA]</scope>
    <source>
        <strain evidence="1 2">Indonesia</strain>
        <tissue evidence="1">Blood</tissue>
    </source>
</reference>
<organism evidence="1 2">
    <name type="scientific">Pangasianodon hypophthalmus</name>
    <name type="common">Striped catfish</name>
    <name type="synonym">Helicophagus hypophthalmus</name>
    <dbReference type="NCBI Taxonomy" id="310915"/>
    <lineage>
        <taxon>Eukaryota</taxon>
        <taxon>Metazoa</taxon>
        <taxon>Chordata</taxon>
        <taxon>Craniata</taxon>
        <taxon>Vertebrata</taxon>
        <taxon>Euteleostomi</taxon>
        <taxon>Actinopterygii</taxon>
        <taxon>Neopterygii</taxon>
        <taxon>Teleostei</taxon>
        <taxon>Ostariophysi</taxon>
        <taxon>Siluriformes</taxon>
        <taxon>Pangasiidae</taxon>
        <taxon>Pangasianodon</taxon>
    </lineage>
</organism>
<protein>
    <submittedName>
        <fullName evidence="1">Uncharacterized protein</fullName>
    </submittedName>
</protein>
<accession>A0A5N5NVW8</accession>
<dbReference type="EMBL" id="VFJC01000008">
    <property type="protein sequence ID" value="KAB5570933.1"/>
    <property type="molecule type" value="Genomic_DNA"/>
</dbReference>
<name>A0A5N5NVW8_PANHP</name>
<evidence type="ECO:0000313" key="2">
    <source>
        <dbReference type="Proteomes" id="UP000327468"/>
    </source>
</evidence>
<keyword evidence="2" id="KW-1185">Reference proteome</keyword>
<comment type="caution">
    <text evidence="1">The sequence shown here is derived from an EMBL/GenBank/DDBJ whole genome shotgun (WGS) entry which is preliminary data.</text>
</comment>
<evidence type="ECO:0000313" key="1">
    <source>
        <dbReference type="EMBL" id="KAB5570933.1"/>
    </source>
</evidence>
<dbReference type="AlphaFoldDB" id="A0A5N5NVW8"/>
<sequence>MFLDWVTCRDTRHTTQQDGQTEEQTEAEDDVQYAGMDFSIQREKTVRKPKTEKGETLYSDVAIFGWE</sequence>